<keyword evidence="7" id="KW-1185">Reference proteome</keyword>
<name>A0A8F1MCS0_9BACT</name>
<dbReference type="InterPro" id="IPR014729">
    <property type="entry name" value="Rossmann-like_a/b/a_fold"/>
</dbReference>
<keyword evidence="1" id="KW-0436">Ligase</keyword>
<accession>A0A8F1MCS0</accession>
<proteinExistence type="predicted"/>
<dbReference type="EMBL" id="CP076460">
    <property type="protein sequence ID" value="QWQ32710.1"/>
    <property type="molecule type" value="Genomic_DNA"/>
</dbReference>
<dbReference type="Proteomes" id="UP000679129">
    <property type="component" value="Chromosome"/>
</dbReference>
<evidence type="ECO:0000256" key="5">
    <source>
        <dbReference type="ARBA" id="ARBA00023146"/>
    </source>
</evidence>
<keyword evidence="4" id="KW-0648">Protein biosynthesis</keyword>
<dbReference type="GO" id="GO:0004812">
    <property type="term" value="F:aminoacyl-tRNA ligase activity"/>
    <property type="evidence" value="ECO:0007669"/>
    <property type="project" value="UniProtKB-KW"/>
</dbReference>
<dbReference type="AlphaFoldDB" id="A0A8F1MCS0"/>
<evidence type="ECO:0000256" key="2">
    <source>
        <dbReference type="ARBA" id="ARBA00022741"/>
    </source>
</evidence>
<evidence type="ECO:0000313" key="6">
    <source>
        <dbReference type="EMBL" id="QWQ32710.1"/>
    </source>
</evidence>
<evidence type="ECO:0000256" key="3">
    <source>
        <dbReference type="ARBA" id="ARBA00022840"/>
    </source>
</evidence>
<dbReference type="SUPFAM" id="SSF52374">
    <property type="entry name" value="Nucleotidylyl transferase"/>
    <property type="match status" value="1"/>
</dbReference>
<reference evidence="6" key="1">
    <citation type="submission" date="2021-06" db="EMBL/GenBank/DDBJ databases">
        <title>An adapted protocol for Saccharibacteria cultivation: two new species join this phylum of Candidate Phyla Radiations.</title>
        <authorList>
            <person name="Ibrahim A."/>
            <person name="Maatouk M."/>
            <person name="Zgheib R."/>
            <person name="Haddad G."/>
            <person name="Bou Khalil J."/>
            <person name="Raoult D."/>
            <person name="Bittar F."/>
        </authorList>
    </citation>
    <scope>NUCLEOTIDE SEQUENCE</scope>
    <source>
        <strain evidence="6">IHU1</strain>
    </source>
</reference>
<keyword evidence="3" id="KW-0067">ATP-binding</keyword>
<evidence type="ECO:0000256" key="1">
    <source>
        <dbReference type="ARBA" id="ARBA00022598"/>
    </source>
</evidence>
<gene>
    <name evidence="6" type="ORF">KOY48_02720</name>
</gene>
<sequence>MYRQSRIPAHSELAWILDCFTGFGEMSRMTQFKDKSDKLHGDQISIRRPLQLPSPDGRRHLALRRHLRASWR</sequence>
<protein>
    <submittedName>
        <fullName evidence="6">Uncharacterized protein</fullName>
    </submittedName>
</protein>
<keyword evidence="2" id="KW-0547">Nucleotide-binding</keyword>
<evidence type="ECO:0000313" key="7">
    <source>
        <dbReference type="Proteomes" id="UP000679129"/>
    </source>
</evidence>
<dbReference type="Pfam" id="PF00579">
    <property type="entry name" value="tRNA-synt_1b"/>
    <property type="match status" value="1"/>
</dbReference>
<organism evidence="6 7">
    <name type="scientific">Candidatus Minimicrobia naudis</name>
    <dbReference type="NCBI Taxonomy" id="2841263"/>
    <lineage>
        <taxon>Bacteria</taxon>
        <taxon>Candidatus Saccharimonadota</taxon>
        <taxon>Candidatus Saccharimonadota incertae sedis</taxon>
        <taxon>Candidatus Minimicrobia</taxon>
    </lineage>
</organism>
<evidence type="ECO:0000256" key="4">
    <source>
        <dbReference type="ARBA" id="ARBA00022917"/>
    </source>
</evidence>
<dbReference type="InterPro" id="IPR002305">
    <property type="entry name" value="aa-tRNA-synth_Ic"/>
</dbReference>
<dbReference type="GO" id="GO:0005524">
    <property type="term" value="F:ATP binding"/>
    <property type="evidence" value="ECO:0007669"/>
    <property type="project" value="UniProtKB-KW"/>
</dbReference>
<dbReference type="GO" id="GO:0006418">
    <property type="term" value="P:tRNA aminoacylation for protein translation"/>
    <property type="evidence" value="ECO:0007669"/>
    <property type="project" value="InterPro"/>
</dbReference>
<keyword evidence="5" id="KW-0030">Aminoacyl-tRNA synthetase</keyword>
<dbReference type="KEGG" id="mnd:KOY48_02720"/>
<dbReference type="Gene3D" id="3.40.50.620">
    <property type="entry name" value="HUPs"/>
    <property type="match status" value="1"/>
</dbReference>